<dbReference type="AlphaFoldDB" id="A0A0T7FA19"/>
<dbReference type="InterPro" id="IPR020818">
    <property type="entry name" value="Chaperonin_GroES"/>
</dbReference>
<gene>
    <name evidence="1" type="ORF">NGAL_HAMBI1145_05370</name>
</gene>
<evidence type="ECO:0000313" key="2">
    <source>
        <dbReference type="Proteomes" id="UP000046176"/>
    </source>
</evidence>
<dbReference type="GO" id="GO:0005524">
    <property type="term" value="F:ATP binding"/>
    <property type="evidence" value="ECO:0007669"/>
    <property type="project" value="InterPro"/>
</dbReference>
<accession>A0A0T7FA19</accession>
<protein>
    <submittedName>
        <fullName evidence="1">Uncharacterized protein</fullName>
    </submittedName>
</protein>
<reference evidence="1 2" key="1">
    <citation type="submission" date="2014-08" db="EMBL/GenBank/DDBJ databases">
        <authorList>
            <person name="Chen Y.-H."/>
        </authorList>
    </citation>
    <scope>NUCLEOTIDE SEQUENCE [LARGE SCALE GENOMIC DNA]</scope>
</reference>
<dbReference type="EMBL" id="CCRH01000001">
    <property type="protein sequence ID" value="CDZ31773.1"/>
    <property type="molecule type" value="Genomic_DNA"/>
</dbReference>
<organism evidence="1 2">
    <name type="scientific">Neorhizobium galegae bv. officinalis</name>
    <dbReference type="NCBI Taxonomy" id="323656"/>
    <lineage>
        <taxon>Bacteria</taxon>
        <taxon>Pseudomonadati</taxon>
        <taxon>Pseudomonadota</taxon>
        <taxon>Alphaproteobacteria</taxon>
        <taxon>Hyphomicrobiales</taxon>
        <taxon>Rhizobiaceae</taxon>
        <taxon>Rhizobium/Agrobacterium group</taxon>
        <taxon>Neorhizobium</taxon>
    </lineage>
</organism>
<proteinExistence type="predicted"/>
<sequence length="82" mass="8862">MAILSIECQRGYIEFAAALCAGRRKTPIEFRPLHDRVVISRAEGDLESKCRIIVPDTAEAMIADMPVKEPAAVNGGIAGMGY</sequence>
<dbReference type="Proteomes" id="UP000046176">
    <property type="component" value="Unassembled WGS sequence"/>
</dbReference>
<evidence type="ECO:0000313" key="1">
    <source>
        <dbReference type="EMBL" id="CDZ31773.1"/>
    </source>
</evidence>
<dbReference type="Pfam" id="PF00166">
    <property type="entry name" value="Cpn10"/>
    <property type="match status" value="1"/>
</dbReference>
<name>A0A0T7FA19_NEOGA</name>
<dbReference type="GO" id="GO:0044183">
    <property type="term" value="F:protein folding chaperone"/>
    <property type="evidence" value="ECO:0007669"/>
    <property type="project" value="InterPro"/>
</dbReference>